<dbReference type="Proteomes" id="UP000320443">
    <property type="component" value="Unassembled WGS sequence"/>
</dbReference>
<dbReference type="EMBL" id="VKDK01000032">
    <property type="protein sequence ID" value="TRX58597.1"/>
    <property type="molecule type" value="Genomic_DNA"/>
</dbReference>
<organism evidence="1 2">
    <name type="scientific">Corynebacterium hiratae</name>
    <dbReference type="NCBI Taxonomy" id="3139423"/>
    <lineage>
        <taxon>Bacteria</taxon>
        <taxon>Bacillati</taxon>
        <taxon>Actinomycetota</taxon>
        <taxon>Actinomycetes</taxon>
        <taxon>Mycobacteriales</taxon>
        <taxon>Corynebacteriaceae</taxon>
        <taxon>Corynebacterium</taxon>
    </lineage>
</organism>
<accession>A0A553FMZ0</accession>
<protein>
    <submittedName>
        <fullName evidence="1">Uncharacterized protein</fullName>
    </submittedName>
</protein>
<sequence>MLPLTQKYSNNPDNQITPQRAFLTITTALRMTASAGPDPRKVDTSGVSYAALISVAEVSAPKTSGATRLLQECRRRVLKHIHHRKTSWRQGT</sequence>
<evidence type="ECO:0000313" key="1">
    <source>
        <dbReference type="EMBL" id="TRX58597.1"/>
    </source>
</evidence>
<evidence type="ECO:0000313" key="2">
    <source>
        <dbReference type="Proteomes" id="UP000320443"/>
    </source>
</evidence>
<keyword evidence="2" id="KW-1185">Reference proteome</keyword>
<gene>
    <name evidence="1" type="ORF">FNY97_12780</name>
</gene>
<dbReference type="AlphaFoldDB" id="A0A553FMZ0"/>
<comment type="caution">
    <text evidence="1">The sequence shown here is derived from an EMBL/GenBank/DDBJ whole genome shotgun (WGS) entry which is preliminary data.</text>
</comment>
<reference evidence="1 2" key="1">
    <citation type="submission" date="2019-07" db="EMBL/GenBank/DDBJ databases">
        <title>Draft genome of C. aurimucosum strain 2274.</title>
        <authorList>
            <person name="Pacheco L.G.C."/>
            <person name="Aguiar E.R.G.R."/>
            <person name="Santos C.S."/>
            <person name="Rocha D.J.P.G."/>
            <person name="Sant'Anna L.O."/>
            <person name="Mattos-Guaraldi A.L."/>
            <person name="Santos L.S."/>
        </authorList>
    </citation>
    <scope>NUCLEOTIDE SEQUENCE [LARGE SCALE GENOMIC DNA]</scope>
    <source>
        <strain evidence="1 2">2274</strain>
    </source>
</reference>
<name>A0A553FMZ0_9CORY</name>
<proteinExistence type="predicted"/>